<feature type="domain" description="ABM" evidence="1">
    <location>
        <begin position="23"/>
        <end position="113"/>
    </location>
</feature>
<dbReference type="InterPro" id="IPR007138">
    <property type="entry name" value="ABM_dom"/>
</dbReference>
<dbReference type="EMBL" id="SEWF01000020">
    <property type="protein sequence ID" value="RYU94904.1"/>
    <property type="molecule type" value="Genomic_DNA"/>
</dbReference>
<protein>
    <submittedName>
        <fullName evidence="2">Antibiotic biosynthesis monooxygenase</fullName>
    </submittedName>
</protein>
<dbReference type="OrthoDB" id="9798157at2"/>
<keyword evidence="3" id="KW-1185">Reference proteome</keyword>
<dbReference type="SUPFAM" id="SSF54909">
    <property type="entry name" value="Dimeric alpha+beta barrel"/>
    <property type="match status" value="1"/>
</dbReference>
<keyword evidence="2" id="KW-0503">Monooxygenase</keyword>
<dbReference type="PROSITE" id="PS51725">
    <property type="entry name" value="ABM"/>
    <property type="match status" value="1"/>
</dbReference>
<keyword evidence="2" id="KW-0560">Oxidoreductase</keyword>
<gene>
    <name evidence="2" type="ORF">EWM59_14530</name>
</gene>
<accession>A0A4Q5LYL6</accession>
<evidence type="ECO:0000259" key="1">
    <source>
        <dbReference type="PROSITE" id="PS51725"/>
    </source>
</evidence>
<comment type="caution">
    <text evidence="2">The sequence shown here is derived from an EMBL/GenBank/DDBJ whole genome shotgun (WGS) entry which is preliminary data.</text>
</comment>
<evidence type="ECO:0000313" key="2">
    <source>
        <dbReference type="EMBL" id="RYU94904.1"/>
    </source>
</evidence>
<sequence length="114" mass="13321">MKIFLLLTGLLCFQQLAFSQNKVLEIVTIEIKEGTNKDFEDAITKAKAVISKAKGFISYEAKHCIEQENKYVFLIYWESVEAHMKGFRESDLYKEYRSFLAPFFKTPPVVQHFN</sequence>
<dbReference type="RefSeq" id="WP_130021776.1">
    <property type="nucleotide sequence ID" value="NZ_SEWF01000020.1"/>
</dbReference>
<reference evidence="2 3" key="1">
    <citation type="submission" date="2019-02" db="EMBL/GenBank/DDBJ databases">
        <title>Bacterial novel species Emticicia sp. 17J42-9 isolated from soil.</title>
        <authorList>
            <person name="Jung H.-Y."/>
        </authorList>
    </citation>
    <scope>NUCLEOTIDE SEQUENCE [LARGE SCALE GENOMIC DNA]</scope>
    <source>
        <strain evidence="2 3">17J42-9</strain>
    </source>
</reference>
<proteinExistence type="predicted"/>
<dbReference type="Pfam" id="PF03992">
    <property type="entry name" value="ABM"/>
    <property type="match status" value="1"/>
</dbReference>
<dbReference type="InterPro" id="IPR011008">
    <property type="entry name" value="Dimeric_a/b-barrel"/>
</dbReference>
<dbReference type="Gene3D" id="3.30.70.100">
    <property type="match status" value="1"/>
</dbReference>
<organism evidence="2 3">
    <name type="scientific">Emticicia agri</name>
    <dbReference type="NCBI Taxonomy" id="2492393"/>
    <lineage>
        <taxon>Bacteria</taxon>
        <taxon>Pseudomonadati</taxon>
        <taxon>Bacteroidota</taxon>
        <taxon>Cytophagia</taxon>
        <taxon>Cytophagales</taxon>
        <taxon>Leadbetterellaceae</taxon>
        <taxon>Emticicia</taxon>
    </lineage>
</organism>
<dbReference type="GO" id="GO:0004497">
    <property type="term" value="F:monooxygenase activity"/>
    <property type="evidence" value="ECO:0007669"/>
    <property type="project" value="UniProtKB-KW"/>
</dbReference>
<evidence type="ECO:0000313" key="3">
    <source>
        <dbReference type="Proteomes" id="UP000293162"/>
    </source>
</evidence>
<dbReference type="Proteomes" id="UP000293162">
    <property type="component" value="Unassembled WGS sequence"/>
</dbReference>
<name>A0A4Q5LYL6_9BACT</name>
<dbReference type="AlphaFoldDB" id="A0A4Q5LYL6"/>